<evidence type="ECO:0000313" key="1">
    <source>
        <dbReference type="EMBL" id="RLQ93645.1"/>
    </source>
</evidence>
<sequence length="67" mass="7680">MTIYSSIRCSVCGEQFETDDMVYLDSIYSLFHIGCAKTCVEPILGTGTFEEIGEKHPYFYKDDMNVH</sequence>
<dbReference type="EMBL" id="RCVZ01000013">
    <property type="protein sequence ID" value="RLQ93645.1"/>
    <property type="molecule type" value="Genomic_DNA"/>
</dbReference>
<accession>A0A3L7JTP0</accession>
<gene>
    <name evidence="1" type="ORF">D9X91_16815</name>
</gene>
<evidence type="ECO:0000313" key="2">
    <source>
        <dbReference type="Proteomes" id="UP000276770"/>
    </source>
</evidence>
<dbReference type="AlphaFoldDB" id="A0A3L7JTP0"/>
<protein>
    <submittedName>
        <fullName evidence="1">Uncharacterized protein</fullName>
    </submittedName>
</protein>
<dbReference type="Proteomes" id="UP000276770">
    <property type="component" value="Unassembled WGS sequence"/>
</dbReference>
<name>A0A3L7JTP0_9BACI</name>
<comment type="caution">
    <text evidence="1">The sequence shown here is derived from an EMBL/GenBank/DDBJ whole genome shotgun (WGS) entry which is preliminary data.</text>
</comment>
<keyword evidence="2" id="KW-1185">Reference proteome</keyword>
<proteinExistence type="predicted"/>
<reference evidence="1 2" key="1">
    <citation type="submission" date="2018-10" db="EMBL/GenBank/DDBJ databases">
        <title>Falsibacillus sp. genome draft.</title>
        <authorList>
            <person name="Shi S."/>
        </authorList>
    </citation>
    <scope>NUCLEOTIDE SEQUENCE [LARGE SCALE GENOMIC DNA]</scope>
    <source>
        <strain evidence="1 2">GY 10110</strain>
    </source>
</reference>
<organism evidence="1 2">
    <name type="scientific">Falsibacillus albus</name>
    <dbReference type="NCBI Taxonomy" id="2478915"/>
    <lineage>
        <taxon>Bacteria</taxon>
        <taxon>Bacillati</taxon>
        <taxon>Bacillota</taxon>
        <taxon>Bacilli</taxon>
        <taxon>Bacillales</taxon>
        <taxon>Bacillaceae</taxon>
        <taxon>Falsibacillus</taxon>
    </lineage>
</organism>
<dbReference type="RefSeq" id="WP_121681815.1">
    <property type="nucleotide sequence ID" value="NZ_RCVZ01000013.1"/>
</dbReference>